<evidence type="ECO:0000256" key="1">
    <source>
        <dbReference type="ARBA" id="ARBA00004651"/>
    </source>
</evidence>
<accession>A0A377HJL9</accession>
<protein>
    <submittedName>
        <fullName evidence="8">RDD family</fullName>
    </submittedName>
</protein>
<reference evidence="8 9" key="1">
    <citation type="submission" date="2018-06" db="EMBL/GenBank/DDBJ databases">
        <authorList>
            <consortium name="Pathogen Informatics"/>
            <person name="Doyle S."/>
        </authorList>
    </citation>
    <scope>NUCLEOTIDE SEQUENCE [LARGE SCALE GENOMIC DNA]</scope>
    <source>
        <strain evidence="8 9">NCTC11645</strain>
    </source>
</reference>
<dbReference type="PANTHER" id="PTHR36115">
    <property type="entry name" value="PROLINE-RICH ANTIGEN HOMOLOG-RELATED"/>
    <property type="match status" value="1"/>
</dbReference>
<proteinExistence type="predicted"/>
<keyword evidence="2" id="KW-1003">Cell membrane</keyword>
<dbReference type="Pfam" id="PF06271">
    <property type="entry name" value="RDD"/>
    <property type="match status" value="1"/>
</dbReference>
<evidence type="ECO:0000313" key="9">
    <source>
        <dbReference type="Proteomes" id="UP000254512"/>
    </source>
</evidence>
<evidence type="ECO:0000256" key="4">
    <source>
        <dbReference type="ARBA" id="ARBA00022989"/>
    </source>
</evidence>
<dbReference type="GO" id="GO:0005886">
    <property type="term" value="C:plasma membrane"/>
    <property type="evidence" value="ECO:0007669"/>
    <property type="project" value="UniProtKB-SubCell"/>
</dbReference>
<name>A0A377HJL9_GRIHO</name>
<dbReference type="InterPro" id="IPR010432">
    <property type="entry name" value="RDD"/>
</dbReference>
<evidence type="ECO:0000256" key="3">
    <source>
        <dbReference type="ARBA" id="ARBA00022692"/>
    </source>
</evidence>
<sequence>MANSSPQYSVPKGASFFRRFGAWLYDFLVLIAVEMLAIALVVGAVAVAVQLGFSIEGYADVSDYLTRDPVISPFFTIYVFAIAAGFYGYFWTRAGQTVGMRAWKLKVVSEFGGNITFTQALIRMTTSCLGIGNLLALFDRNNRAFQDHFSNSQVIKIETVKTK</sequence>
<evidence type="ECO:0000256" key="5">
    <source>
        <dbReference type="ARBA" id="ARBA00023136"/>
    </source>
</evidence>
<evidence type="ECO:0000259" key="7">
    <source>
        <dbReference type="Pfam" id="PF06271"/>
    </source>
</evidence>
<keyword evidence="5 6" id="KW-0472">Membrane</keyword>
<dbReference type="RefSeq" id="WP_005503970.1">
    <property type="nucleotide sequence ID" value="NZ_CP014056.2"/>
</dbReference>
<feature type="domain" description="RDD" evidence="7">
    <location>
        <begin position="14"/>
        <end position="150"/>
    </location>
</feature>
<feature type="transmembrane region" description="Helical" evidence="6">
    <location>
        <begin position="27"/>
        <end position="51"/>
    </location>
</feature>
<keyword evidence="3 6" id="KW-0812">Transmembrane</keyword>
<feature type="transmembrane region" description="Helical" evidence="6">
    <location>
        <begin position="71"/>
        <end position="91"/>
    </location>
</feature>
<evidence type="ECO:0000256" key="2">
    <source>
        <dbReference type="ARBA" id="ARBA00022475"/>
    </source>
</evidence>
<dbReference type="AlphaFoldDB" id="A0A377HJL9"/>
<evidence type="ECO:0000313" key="8">
    <source>
        <dbReference type="EMBL" id="STO56223.1"/>
    </source>
</evidence>
<comment type="subcellular location">
    <subcellularLocation>
        <location evidence="1">Cell membrane</location>
        <topology evidence="1">Multi-pass membrane protein</topology>
    </subcellularLocation>
</comment>
<organism evidence="8 9">
    <name type="scientific">Grimontia hollisae</name>
    <name type="common">Vibrio hollisae</name>
    <dbReference type="NCBI Taxonomy" id="673"/>
    <lineage>
        <taxon>Bacteria</taxon>
        <taxon>Pseudomonadati</taxon>
        <taxon>Pseudomonadota</taxon>
        <taxon>Gammaproteobacteria</taxon>
        <taxon>Vibrionales</taxon>
        <taxon>Vibrionaceae</taxon>
        <taxon>Grimontia</taxon>
    </lineage>
</organism>
<dbReference type="PANTHER" id="PTHR36115:SF10">
    <property type="entry name" value="RDD DOMAIN-CONTAINING PROTEIN"/>
    <property type="match status" value="1"/>
</dbReference>
<evidence type="ECO:0000256" key="6">
    <source>
        <dbReference type="SAM" id="Phobius"/>
    </source>
</evidence>
<dbReference type="EMBL" id="UGHD01000002">
    <property type="protein sequence ID" value="STO56223.1"/>
    <property type="molecule type" value="Genomic_DNA"/>
</dbReference>
<dbReference type="STRING" id="673.AL542_12085"/>
<dbReference type="KEGG" id="gho:AL542_12085"/>
<gene>
    <name evidence="8" type="ORF">NCTC11645_00539</name>
</gene>
<dbReference type="GeneID" id="58896667"/>
<dbReference type="Proteomes" id="UP000254512">
    <property type="component" value="Unassembled WGS sequence"/>
</dbReference>
<keyword evidence="4 6" id="KW-1133">Transmembrane helix</keyword>
<dbReference type="InterPro" id="IPR051791">
    <property type="entry name" value="Pra-immunoreactive"/>
</dbReference>